<dbReference type="InterPro" id="IPR028082">
    <property type="entry name" value="Peripla_BP_I"/>
</dbReference>
<organism evidence="6 7">
    <name type="scientific">Ferviditalea candida</name>
    <dbReference type="NCBI Taxonomy" id="3108399"/>
    <lineage>
        <taxon>Bacteria</taxon>
        <taxon>Bacillati</taxon>
        <taxon>Bacillota</taxon>
        <taxon>Bacilli</taxon>
        <taxon>Bacillales</taxon>
        <taxon>Paenibacillaceae</taxon>
        <taxon>Ferviditalea</taxon>
    </lineage>
</organism>
<feature type="chain" id="PRO_5046708665" evidence="4">
    <location>
        <begin position="22"/>
        <end position="442"/>
    </location>
</feature>
<evidence type="ECO:0000256" key="3">
    <source>
        <dbReference type="SAM" id="MobiDB-lite"/>
    </source>
</evidence>
<feature type="compositionally biased region" description="Basic and acidic residues" evidence="3">
    <location>
        <begin position="39"/>
        <end position="56"/>
    </location>
</feature>
<evidence type="ECO:0000256" key="1">
    <source>
        <dbReference type="ARBA" id="ARBA00010062"/>
    </source>
</evidence>
<dbReference type="InterPro" id="IPR028081">
    <property type="entry name" value="Leu-bd"/>
</dbReference>
<dbReference type="Gene3D" id="3.40.50.2300">
    <property type="match status" value="2"/>
</dbReference>
<dbReference type="Proteomes" id="UP001310386">
    <property type="component" value="Unassembled WGS sequence"/>
</dbReference>
<name>A0ABU5ZEA0_9BACL</name>
<evidence type="ECO:0000256" key="4">
    <source>
        <dbReference type="SAM" id="SignalP"/>
    </source>
</evidence>
<keyword evidence="2 4" id="KW-0732">Signal</keyword>
<evidence type="ECO:0000259" key="5">
    <source>
        <dbReference type="Pfam" id="PF13458"/>
    </source>
</evidence>
<feature type="domain" description="Leucine-binding protein" evidence="5">
    <location>
        <begin position="56"/>
        <end position="397"/>
    </location>
</feature>
<dbReference type="PROSITE" id="PS51257">
    <property type="entry name" value="PROKAR_LIPOPROTEIN"/>
    <property type="match status" value="1"/>
</dbReference>
<proteinExistence type="inferred from homology"/>
<dbReference type="PANTHER" id="PTHR30483:SF6">
    <property type="entry name" value="PERIPLASMIC BINDING PROTEIN OF ABC TRANSPORTER FOR NATURAL AMINO ACIDS"/>
    <property type="match status" value="1"/>
</dbReference>
<accession>A0ABU5ZEA0</accession>
<dbReference type="RefSeq" id="WP_371752931.1">
    <property type="nucleotide sequence ID" value="NZ_JAYJLD010000004.1"/>
</dbReference>
<dbReference type="PANTHER" id="PTHR30483">
    <property type="entry name" value="LEUCINE-SPECIFIC-BINDING PROTEIN"/>
    <property type="match status" value="1"/>
</dbReference>
<comment type="caution">
    <text evidence="6">The sequence shown here is derived from an EMBL/GenBank/DDBJ whole genome shotgun (WGS) entry which is preliminary data.</text>
</comment>
<gene>
    <name evidence="6" type="ORF">VF724_03980</name>
</gene>
<protein>
    <submittedName>
        <fullName evidence="6">ABC transporter substrate-binding protein</fullName>
    </submittedName>
</protein>
<feature type="signal peptide" evidence="4">
    <location>
        <begin position="1"/>
        <end position="21"/>
    </location>
</feature>
<dbReference type="SUPFAM" id="SSF53822">
    <property type="entry name" value="Periplasmic binding protein-like I"/>
    <property type="match status" value="1"/>
</dbReference>
<evidence type="ECO:0000313" key="6">
    <source>
        <dbReference type="EMBL" id="MEB3100814.1"/>
    </source>
</evidence>
<evidence type="ECO:0000313" key="7">
    <source>
        <dbReference type="Proteomes" id="UP001310386"/>
    </source>
</evidence>
<dbReference type="InterPro" id="IPR051010">
    <property type="entry name" value="BCAA_transport"/>
</dbReference>
<dbReference type="Pfam" id="PF13458">
    <property type="entry name" value="Peripla_BP_6"/>
    <property type="match status" value="1"/>
</dbReference>
<comment type="similarity">
    <text evidence="1">Belongs to the leucine-binding protein family.</text>
</comment>
<feature type="region of interest" description="Disordered" evidence="3">
    <location>
        <begin position="32"/>
        <end position="60"/>
    </location>
</feature>
<keyword evidence="7" id="KW-1185">Reference proteome</keyword>
<evidence type="ECO:0000256" key="2">
    <source>
        <dbReference type="ARBA" id="ARBA00022729"/>
    </source>
</evidence>
<dbReference type="EMBL" id="JAYJLD010000004">
    <property type="protein sequence ID" value="MEB3100814.1"/>
    <property type="molecule type" value="Genomic_DNA"/>
</dbReference>
<sequence length="442" mass="48794">MAKSARKTVLLLLALSLSLFAFVGCSAKQDGNQQAADQPKADQPKADQPKADDNRTIKVGFPAPLSGTQAGVGSDMEKGITLAMEEINAAGGVLGHKLELIKGDVEGQEPSTVTTVVRRLITKDKVDIMVTGYANPSLVEMELMQQNKMPYILYGYAQAQEAAVPKNPEKYSYIHNAIPSYKNYQTKFPEIVAQLEKDGKFKPENHKVAVIKSQNAYSLYCGDGMKDTFKQLGWDVVVDETIPFTRFTEFEPILNKIREQKPAVILYTDHTAANAATFLTSFLQNPTPSLLFLQATPSYPDFQKIVNGKQEGVIWDYAASLLGDKAKEFNAKYEKRWNEKPNPYGGFVYDAMMLAADAMKKSGDPFNKEAVNNILNGADYSYQGVIGTYKFDPRTHLALSGEGGIPFVTYQEEGGQHVVIDPSDLATGQFKLPPWYEAALKK</sequence>
<reference evidence="6" key="1">
    <citation type="submission" date="2023-12" db="EMBL/GenBank/DDBJ databases">
        <title>Fervidustalea candida gen. nov., sp. nov., a novel member of the family Paenibacillaceae isolated from a geothermal area.</title>
        <authorList>
            <person name="Li W.-J."/>
            <person name="Jiao J.-Y."/>
            <person name="Chen Y."/>
        </authorList>
    </citation>
    <scope>NUCLEOTIDE SEQUENCE</scope>
    <source>
        <strain evidence="6">SYSU GA230002</strain>
    </source>
</reference>